<sequence>NLASGEGPHRVGAADAVLAQVRQRIACRIAVGQANANLQAPHNAVARGGVGTDAVVLAQLQVKLGVLRKALAGNAIVLVVAPRPEREVAQAAGQVAAHLSHALEENLLAALL</sequence>
<organism evidence="1">
    <name type="scientific">Tanacetum cinerariifolium</name>
    <name type="common">Dalmatian daisy</name>
    <name type="synonym">Chrysanthemum cinerariifolium</name>
    <dbReference type="NCBI Taxonomy" id="118510"/>
    <lineage>
        <taxon>Eukaryota</taxon>
        <taxon>Viridiplantae</taxon>
        <taxon>Streptophyta</taxon>
        <taxon>Embryophyta</taxon>
        <taxon>Tracheophyta</taxon>
        <taxon>Spermatophyta</taxon>
        <taxon>Magnoliopsida</taxon>
        <taxon>eudicotyledons</taxon>
        <taxon>Gunneridae</taxon>
        <taxon>Pentapetalae</taxon>
        <taxon>asterids</taxon>
        <taxon>campanulids</taxon>
        <taxon>Asterales</taxon>
        <taxon>Asteraceae</taxon>
        <taxon>Asteroideae</taxon>
        <taxon>Anthemideae</taxon>
        <taxon>Anthemidinae</taxon>
        <taxon>Tanacetum</taxon>
    </lineage>
</organism>
<comment type="caution">
    <text evidence="1">The sequence shown here is derived from an EMBL/GenBank/DDBJ whole genome shotgun (WGS) entry which is preliminary data.</text>
</comment>
<name>A0A699UH88_TANCI</name>
<accession>A0A699UH88</accession>
<protein>
    <submittedName>
        <fullName evidence="1">Uncharacterized protein</fullName>
    </submittedName>
</protein>
<dbReference type="EMBL" id="BKCJ011329724">
    <property type="protein sequence ID" value="GFD21433.1"/>
    <property type="molecule type" value="Genomic_DNA"/>
</dbReference>
<reference evidence="1" key="1">
    <citation type="journal article" date="2019" name="Sci. Rep.">
        <title>Draft genome of Tanacetum cinerariifolium, the natural source of mosquito coil.</title>
        <authorList>
            <person name="Yamashiro T."/>
            <person name="Shiraishi A."/>
            <person name="Satake H."/>
            <person name="Nakayama K."/>
        </authorList>
    </citation>
    <scope>NUCLEOTIDE SEQUENCE</scope>
</reference>
<gene>
    <name evidence="1" type="ORF">Tci_893402</name>
</gene>
<feature type="non-terminal residue" evidence="1">
    <location>
        <position position="1"/>
    </location>
</feature>
<dbReference type="AlphaFoldDB" id="A0A699UH88"/>
<evidence type="ECO:0000313" key="1">
    <source>
        <dbReference type="EMBL" id="GFD21433.1"/>
    </source>
</evidence>
<proteinExistence type="predicted"/>